<sequence>MTRTVGKMWEKYCLRPTQGPVSTTIPVFVYGTAWKKERSADLVYNAIKAGFRAVDTAAQPRHYQEHLVGDGIRRAIADGIVGRADLYVQTKYSPVSAQDLANMPYDPSATVTDQVHASIKSSLHNLRSNIDPDSVDESYIDTVIIHSPLSTLAQTLEAWHALETYVPRHIRNLGISNCTLSILRELCTSSQTTVKPSVVQNRFYEDTLFDVPLRAFCRENQIIYQSFWTLTANPDLVRSEPVQQLAHHVNITPAAAFYTLVMGLKDVAVLNGTKDESRMKEDLSAPKQVENFTLKQPELWQQILTDFRACVITWQYEVLILVTTADSVNASTEPGQLGLAAEYYGGLPTLVPSRYNTWHINSNSFTAQWALSAAASRLNLDVGQFTRPIERHLPSIDQLLVLDLPPVVDFGNLLSASVLIH</sequence>
<evidence type="ECO:0000313" key="4">
    <source>
        <dbReference type="Proteomes" id="UP000191612"/>
    </source>
</evidence>
<dbReference type="Pfam" id="PF00248">
    <property type="entry name" value="Aldo_ket_red"/>
    <property type="match status" value="1"/>
</dbReference>
<dbReference type="PANTHER" id="PTHR43827">
    <property type="entry name" value="2,5-DIKETO-D-GLUCONIC ACID REDUCTASE"/>
    <property type="match status" value="1"/>
</dbReference>
<dbReference type="FunFam" id="3.20.20.100:FF:000045">
    <property type="entry name" value="Aldo-keto reductase (AKR), putative"/>
    <property type="match status" value="1"/>
</dbReference>
<dbReference type="InterPro" id="IPR023210">
    <property type="entry name" value="NADP_OxRdtase_dom"/>
</dbReference>
<dbReference type="PANTHER" id="PTHR43827:SF8">
    <property type="entry name" value="ALDO_KETO REDUCTASE FAMILY PROTEIN"/>
    <property type="match status" value="1"/>
</dbReference>
<reference evidence="4" key="1">
    <citation type="journal article" date="2017" name="Nat. Microbiol.">
        <title>Global analysis of biosynthetic gene clusters reveals vast potential of secondary metabolite production in Penicillium species.</title>
        <authorList>
            <person name="Nielsen J.C."/>
            <person name="Grijseels S."/>
            <person name="Prigent S."/>
            <person name="Ji B."/>
            <person name="Dainat J."/>
            <person name="Nielsen K.F."/>
            <person name="Frisvad J.C."/>
            <person name="Workman M."/>
            <person name="Nielsen J."/>
        </authorList>
    </citation>
    <scope>NUCLEOTIDE SEQUENCE [LARGE SCALE GENOMIC DNA]</scope>
    <source>
        <strain evidence="4">IBT 29525</strain>
    </source>
</reference>
<dbReference type="Gene3D" id="3.20.20.100">
    <property type="entry name" value="NADP-dependent oxidoreductase domain"/>
    <property type="match status" value="1"/>
</dbReference>
<dbReference type="GO" id="GO:0016491">
    <property type="term" value="F:oxidoreductase activity"/>
    <property type="evidence" value="ECO:0007669"/>
    <property type="project" value="UniProtKB-KW"/>
</dbReference>
<gene>
    <name evidence="3" type="ORF">PENSOL_c092G08255</name>
</gene>
<dbReference type="InterPro" id="IPR036812">
    <property type="entry name" value="NAD(P)_OxRdtase_dom_sf"/>
</dbReference>
<dbReference type="InterPro" id="IPR020471">
    <property type="entry name" value="AKR"/>
</dbReference>
<organism evidence="3 4">
    <name type="scientific">Penicillium solitum</name>
    <dbReference type="NCBI Taxonomy" id="60172"/>
    <lineage>
        <taxon>Eukaryota</taxon>
        <taxon>Fungi</taxon>
        <taxon>Dikarya</taxon>
        <taxon>Ascomycota</taxon>
        <taxon>Pezizomycotina</taxon>
        <taxon>Eurotiomycetes</taxon>
        <taxon>Eurotiomycetidae</taxon>
        <taxon>Eurotiales</taxon>
        <taxon>Aspergillaceae</taxon>
        <taxon>Penicillium</taxon>
    </lineage>
</organism>
<name>A0A1V6QAI9_9EURO</name>
<protein>
    <recommendedName>
        <fullName evidence="2">NADP-dependent oxidoreductase domain-containing protein</fullName>
    </recommendedName>
</protein>
<dbReference type="SUPFAM" id="SSF51430">
    <property type="entry name" value="NAD(P)-linked oxidoreductase"/>
    <property type="match status" value="1"/>
</dbReference>
<evidence type="ECO:0000256" key="1">
    <source>
        <dbReference type="ARBA" id="ARBA00023002"/>
    </source>
</evidence>
<evidence type="ECO:0000259" key="2">
    <source>
        <dbReference type="Pfam" id="PF00248"/>
    </source>
</evidence>
<keyword evidence="4" id="KW-1185">Reference proteome</keyword>
<dbReference type="AlphaFoldDB" id="A0A1V6QAI9"/>
<accession>A0A1V6QAI9</accession>
<dbReference type="EMBL" id="MDYO01000092">
    <property type="protein sequence ID" value="OQD85992.1"/>
    <property type="molecule type" value="Genomic_DNA"/>
</dbReference>
<feature type="domain" description="NADP-dependent oxidoreductase" evidence="2">
    <location>
        <begin position="34"/>
        <end position="222"/>
    </location>
</feature>
<comment type="caution">
    <text evidence="3">The sequence shown here is derived from an EMBL/GenBank/DDBJ whole genome shotgun (WGS) entry which is preliminary data.</text>
</comment>
<evidence type="ECO:0000313" key="3">
    <source>
        <dbReference type="EMBL" id="OQD85992.1"/>
    </source>
</evidence>
<proteinExistence type="predicted"/>
<dbReference type="STRING" id="60172.A0A1V6QAI9"/>
<dbReference type="Proteomes" id="UP000191612">
    <property type="component" value="Unassembled WGS sequence"/>
</dbReference>
<keyword evidence="1" id="KW-0560">Oxidoreductase</keyword>